<accession>A0A517VR73</accession>
<protein>
    <submittedName>
        <fullName evidence="1">Uncharacterized protein</fullName>
    </submittedName>
</protein>
<dbReference type="RefSeq" id="WP_144982113.1">
    <property type="nucleotide sequence ID" value="NZ_CP037920.1"/>
</dbReference>
<evidence type="ECO:0000313" key="2">
    <source>
        <dbReference type="Proteomes" id="UP000318704"/>
    </source>
</evidence>
<organism evidence="1 2">
    <name type="scientific">Gimesia aquarii</name>
    <dbReference type="NCBI Taxonomy" id="2527964"/>
    <lineage>
        <taxon>Bacteria</taxon>
        <taxon>Pseudomonadati</taxon>
        <taxon>Planctomycetota</taxon>
        <taxon>Planctomycetia</taxon>
        <taxon>Planctomycetales</taxon>
        <taxon>Planctomycetaceae</taxon>
        <taxon>Gimesia</taxon>
    </lineage>
</organism>
<name>A0A517VR73_9PLAN</name>
<reference evidence="1 2" key="1">
    <citation type="submission" date="2019-03" db="EMBL/GenBank/DDBJ databases">
        <title>Deep-cultivation of Planctomycetes and their phenomic and genomic characterization uncovers novel biology.</title>
        <authorList>
            <person name="Wiegand S."/>
            <person name="Jogler M."/>
            <person name="Boedeker C."/>
            <person name="Pinto D."/>
            <person name="Vollmers J."/>
            <person name="Rivas-Marin E."/>
            <person name="Kohn T."/>
            <person name="Peeters S.H."/>
            <person name="Heuer A."/>
            <person name="Rast P."/>
            <person name="Oberbeckmann S."/>
            <person name="Bunk B."/>
            <person name="Jeske O."/>
            <person name="Meyerdierks A."/>
            <person name="Storesund J.E."/>
            <person name="Kallscheuer N."/>
            <person name="Luecker S."/>
            <person name="Lage O.M."/>
            <person name="Pohl T."/>
            <person name="Merkel B.J."/>
            <person name="Hornburger P."/>
            <person name="Mueller R.-W."/>
            <person name="Bruemmer F."/>
            <person name="Labrenz M."/>
            <person name="Spormann A.M."/>
            <person name="Op den Camp H."/>
            <person name="Overmann J."/>
            <person name="Amann R."/>
            <person name="Jetten M.S.M."/>
            <person name="Mascher T."/>
            <person name="Medema M.H."/>
            <person name="Devos D.P."/>
            <person name="Kaster A.-K."/>
            <person name="Ovreas L."/>
            <person name="Rohde M."/>
            <person name="Galperin M.Y."/>
            <person name="Jogler C."/>
        </authorList>
    </citation>
    <scope>NUCLEOTIDE SEQUENCE [LARGE SCALE GENOMIC DNA]</scope>
    <source>
        <strain evidence="1 2">V144</strain>
    </source>
</reference>
<evidence type="ECO:0000313" key="1">
    <source>
        <dbReference type="EMBL" id="QDT95524.1"/>
    </source>
</evidence>
<sequence length="78" mass="8798">MLTAIERKTKDAQLESSVFNSIHQVGTTVEYWNGNRQNGWIDTVTRSSAFAVGETSYILLADAGRIPLSRIKVIYRHD</sequence>
<dbReference type="Proteomes" id="UP000318704">
    <property type="component" value="Chromosome"/>
</dbReference>
<dbReference type="AlphaFoldDB" id="A0A517VR73"/>
<dbReference type="EMBL" id="CP037920">
    <property type="protein sequence ID" value="QDT95524.1"/>
    <property type="molecule type" value="Genomic_DNA"/>
</dbReference>
<gene>
    <name evidence="1" type="ORF">V144x_09690</name>
</gene>
<dbReference type="KEGG" id="gaw:V144x_09690"/>
<proteinExistence type="predicted"/>